<feature type="compositionally biased region" description="Basic and acidic residues" evidence="1">
    <location>
        <begin position="404"/>
        <end position="416"/>
    </location>
</feature>
<feature type="region of interest" description="Disordered" evidence="1">
    <location>
        <begin position="621"/>
        <end position="644"/>
    </location>
</feature>
<proteinExistence type="predicted"/>
<sequence>MSLRSEYSGGSFNSSNTQKSQIATSTTSTTSHNSNYDSLRKFGHVRTPCLRKSVVLDASNNKSNPNNWTMPDKASSGKGDSEHLGDTSLYEDMGQLTISGNDDLVVRNGDKQKEYQSMDQKAAISVLDRVLLRRRQIQETAAGKQQKTNQDKKKLPLHDSSNGKESGRIGRISAGENSNNASLSNEQTAYGRATEELQRLRTQVTDYQVQLKLQSDFIRHLMDSEGFEDGEISGPGEIEDLSSDSSSMKLLESMLSEISEWIDDSFGDLVAKVSPEQLAEFDKSDDLREKLVIARSNFSDSLERCEMQMRKLADLGSTAKEMQKQLEDDVGMLKDQGVKISGLESSLSKYKTIQGDLVKLRQSYEQLQLKLLKAETEKQRFEKEKKEIAGRGSDIRNSQNGDLQQEREDIEGKQKQIDQQQEEIDQQEQENFRQQEKIDQQQQENVRQQEKINAQREKIASLESELRAKEAEIDEMSKKVEAATGEMSNLQNQVRSLKKQASGLAQRPSKNLETRNIGRQVASLPGTPIRRMLGETKDESQADLAAHINFQTHALRILSRLLDRRSIREAAGKVLQLANRNRLQLPETSVRQLRTAVDEYLLAGIDTVVQSRLELAHGTSIDASQKSEVSSADDRPSSTGPDNKTVRLRLDELTRRWKAAEEALGFERKQSQRRLDELDMENDRLKSQIKELEDRH</sequence>
<protein>
    <submittedName>
        <fullName evidence="2">DEBR0S5_06436g1_1</fullName>
    </submittedName>
</protein>
<dbReference type="AlphaFoldDB" id="A0A7D9D0G5"/>
<feature type="region of interest" description="Disordered" evidence="1">
    <location>
        <begin position="1"/>
        <end position="36"/>
    </location>
</feature>
<feature type="compositionally biased region" description="Polar residues" evidence="1">
    <location>
        <begin position="621"/>
        <end position="630"/>
    </location>
</feature>
<accession>A0A7D9D0G5</accession>
<feature type="region of interest" description="Disordered" evidence="1">
    <location>
        <begin position="56"/>
        <end position="87"/>
    </location>
</feature>
<feature type="compositionally biased region" description="Polar residues" evidence="1">
    <location>
        <begin position="175"/>
        <end position="186"/>
    </location>
</feature>
<evidence type="ECO:0000313" key="3">
    <source>
        <dbReference type="Proteomes" id="UP000478008"/>
    </source>
</evidence>
<organism evidence="2 3">
    <name type="scientific">Dekkera bruxellensis</name>
    <name type="common">Brettanomyces custersii</name>
    <dbReference type="NCBI Taxonomy" id="5007"/>
    <lineage>
        <taxon>Eukaryota</taxon>
        <taxon>Fungi</taxon>
        <taxon>Dikarya</taxon>
        <taxon>Ascomycota</taxon>
        <taxon>Saccharomycotina</taxon>
        <taxon>Pichiomycetes</taxon>
        <taxon>Pichiales</taxon>
        <taxon>Pichiaceae</taxon>
        <taxon>Brettanomyces</taxon>
    </lineage>
</organism>
<feature type="region of interest" description="Disordered" evidence="1">
    <location>
        <begin position="668"/>
        <end position="696"/>
    </location>
</feature>
<reference evidence="2 3" key="1">
    <citation type="submission" date="2019-07" db="EMBL/GenBank/DDBJ databases">
        <authorList>
            <person name="Friedrich A."/>
            <person name="Schacherer J."/>
        </authorList>
    </citation>
    <scope>NUCLEOTIDE SEQUENCE [LARGE SCALE GENOMIC DNA]</scope>
</reference>
<feature type="compositionally biased region" description="Basic and acidic residues" evidence="1">
    <location>
        <begin position="430"/>
        <end position="439"/>
    </location>
</feature>
<name>A0A7D9D0G5_DEKBR</name>
<feature type="region of interest" description="Disordered" evidence="1">
    <location>
        <begin position="383"/>
        <end position="447"/>
    </location>
</feature>
<dbReference type="EMBL" id="CABFWN010000005">
    <property type="protein sequence ID" value="VUG19579.1"/>
    <property type="molecule type" value="Genomic_DNA"/>
</dbReference>
<evidence type="ECO:0000313" key="2">
    <source>
        <dbReference type="EMBL" id="VUG19579.1"/>
    </source>
</evidence>
<keyword evidence="3" id="KW-1185">Reference proteome</keyword>
<feature type="compositionally biased region" description="Polar residues" evidence="1">
    <location>
        <begin position="58"/>
        <end position="69"/>
    </location>
</feature>
<gene>
    <name evidence="2" type="ORF">DEBR0S5_06436G</name>
</gene>
<feature type="region of interest" description="Disordered" evidence="1">
    <location>
        <begin position="139"/>
        <end position="186"/>
    </location>
</feature>
<evidence type="ECO:0000256" key="1">
    <source>
        <dbReference type="SAM" id="MobiDB-lite"/>
    </source>
</evidence>
<feature type="compositionally biased region" description="Polar residues" evidence="1">
    <location>
        <begin position="8"/>
        <end position="23"/>
    </location>
</feature>
<dbReference type="Proteomes" id="UP000478008">
    <property type="component" value="Unassembled WGS sequence"/>
</dbReference>
<feature type="compositionally biased region" description="Basic and acidic residues" evidence="1">
    <location>
        <begin position="149"/>
        <end position="168"/>
    </location>
</feature>